<feature type="compositionally biased region" description="Polar residues" evidence="6">
    <location>
        <begin position="199"/>
        <end position="212"/>
    </location>
</feature>
<dbReference type="AlphaFoldDB" id="A0A1B6KI61"/>
<feature type="compositionally biased region" description="Basic and acidic residues" evidence="6">
    <location>
        <begin position="215"/>
        <end position="227"/>
    </location>
</feature>
<evidence type="ECO:0000256" key="3">
    <source>
        <dbReference type="ARBA" id="ARBA00030267"/>
    </source>
</evidence>
<comment type="function">
    <text evidence="4">RNA-binding protein involved in pre-mRNA splicing. Interacts with the PRP19C/Prp19 complex/NTC/Nineteen complex which is part of the spliceosome. Involved in regulating splice site selection. Binds preferentially RNA with A/C rich sequences and poly-C stretches.</text>
</comment>
<evidence type="ECO:0000256" key="1">
    <source>
        <dbReference type="ARBA" id="ARBA00006093"/>
    </source>
</evidence>
<protein>
    <recommendedName>
        <fullName evidence="2">KH homology domain-containing protein 4</fullName>
    </recommendedName>
    <alternativeName>
        <fullName evidence="3">Brings lots of money 7</fullName>
    </alternativeName>
</protein>
<accession>A0A1B6KI61</accession>
<evidence type="ECO:0000313" key="8">
    <source>
        <dbReference type="EMBL" id="JAT11140.1"/>
    </source>
</evidence>
<dbReference type="PANTHER" id="PTHR15744">
    <property type="entry name" value="BLOM7"/>
    <property type="match status" value="1"/>
</dbReference>
<feature type="region of interest" description="Disordered" evidence="6">
    <location>
        <begin position="391"/>
        <end position="459"/>
    </location>
</feature>
<dbReference type="GO" id="GO:0005634">
    <property type="term" value="C:nucleus"/>
    <property type="evidence" value="ECO:0007669"/>
    <property type="project" value="InterPro"/>
</dbReference>
<dbReference type="PROSITE" id="PS50084">
    <property type="entry name" value="KH_TYPE_1"/>
    <property type="match status" value="1"/>
</dbReference>
<dbReference type="Gene3D" id="3.30.1370.10">
    <property type="entry name" value="K Homology domain, type 1"/>
    <property type="match status" value="1"/>
</dbReference>
<feature type="non-terminal residue" evidence="8">
    <location>
        <position position="853"/>
    </location>
</feature>
<keyword evidence="5" id="KW-0694">RNA-binding</keyword>
<feature type="region of interest" description="Disordered" evidence="6">
    <location>
        <begin position="158"/>
        <end position="227"/>
    </location>
</feature>
<dbReference type="Pfam" id="PF22675">
    <property type="entry name" value="KH-I_KHDC4-BBP"/>
    <property type="match status" value="1"/>
</dbReference>
<dbReference type="PANTHER" id="PTHR15744:SF0">
    <property type="entry name" value="KH HOMOLOGY DOMAIN-CONTAINING PROTEIN 4"/>
    <property type="match status" value="1"/>
</dbReference>
<organism evidence="8">
    <name type="scientific">Graphocephala atropunctata</name>
    <dbReference type="NCBI Taxonomy" id="36148"/>
    <lineage>
        <taxon>Eukaryota</taxon>
        <taxon>Metazoa</taxon>
        <taxon>Ecdysozoa</taxon>
        <taxon>Arthropoda</taxon>
        <taxon>Hexapoda</taxon>
        <taxon>Insecta</taxon>
        <taxon>Pterygota</taxon>
        <taxon>Neoptera</taxon>
        <taxon>Paraneoptera</taxon>
        <taxon>Hemiptera</taxon>
        <taxon>Auchenorrhyncha</taxon>
        <taxon>Membracoidea</taxon>
        <taxon>Cicadellidae</taxon>
        <taxon>Cicadellinae</taxon>
        <taxon>Cicadellini</taxon>
        <taxon>Graphocephala</taxon>
    </lineage>
</organism>
<feature type="region of interest" description="Disordered" evidence="6">
    <location>
        <begin position="299"/>
        <end position="341"/>
    </location>
</feature>
<dbReference type="InterPro" id="IPR004087">
    <property type="entry name" value="KH_dom"/>
</dbReference>
<sequence length="853" mass="94784">MPRTLRSKTTEKSPTSTTRKTTSPKIKTENKAQKKASKSPNLKNQPAKSKTKSQIPLKTKHLINKAEVELTNVADSLNQTLDTTCDLNNIIPSEESVEFQPDVINNLCQSSDGNQSHLSGKNSLLIEEQVPASNKRNVQSVKENSKSIENVLPNSIENVFQSNSNGPFEPNSSNGQEKSCDQTVEIETPSLSSEEHHNQSSLENDSQTTEQKCIQPKEESNTLSKEENFLVLTENNSESTNRSEEVNEIHVHEVKENEQGNQSSDQCAEKIIIELSEESKKIPGEENGCKKVLNDSSSKCEDQITSGKGDDNQSTGIVNRPSRGSVKYLKDEQPAGEDCGEVEEDVILNEDENKKQCLEENDPKFDKKESIENVEEIISQIVEDIISHYEEKDHSQSPVKHDELSNNKHKASTEGNMAIENINQIPPPSLEEMESGHGTSLPADVLDETPSSPLVEPKSSTLCENDTTWAFRLPPPPGSEEIDLTDEKYKVEYDVCQLPLFVRSYVVLKGITHGEIYEFSGAKVLYNGMSSLNKKPHFFIQGMSQKSVNMAISVILALVKEGFEASLRDEISATFDSEPGFKINKPAEKWNQHSNVSKQSVQETQPEHFEMEYEINDLPLAVRTYVVSKGVVNGSVTAASGVKVKLEGCYVVPQNKEFSRQKPLCIYMEGTSDRSIHLAMKELEELKAEAFLLEASTMVRKVPIGLVSAPKSFDLPGRLLGPDGTNLRYIEDETGASVTLRGQQSGYLEYDSNQESSEPLHIRVEHQKENVIENAQKLVLNLVKTVQENFEEFSRLQAQCALPYVVSSVVSGIQPSYTEHLGKIIYESVSVQSATVMYGSSPMSYSVPMVPFT</sequence>
<comment type="similarity">
    <text evidence="1">Belongs to the KHDC4 family.</text>
</comment>
<dbReference type="SMART" id="SM00322">
    <property type="entry name" value="KH"/>
    <property type="match status" value="1"/>
</dbReference>
<dbReference type="FunFam" id="3.30.1370.10:FF:000037">
    <property type="entry name" value="KH domain protein"/>
    <property type="match status" value="1"/>
</dbReference>
<feature type="compositionally biased region" description="Polar residues" evidence="6">
    <location>
        <begin position="158"/>
        <end position="177"/>
    </location>
</feature>
<evidence type="ECO:0000256" key="5">
    <source>
        <dbReference type="PROSITE-ProRule" id="PRU00117"/>
    </source>
</evidence>
<feature type="compositionally biased region" description="Basic and acidic residues" evidence="6">
    <location>
        <begin position="391"/>
        <end position="406"/>
    </location>
</feature>
<feature type="compositionally biased region" description="Low complexity" evidence="6">
    <location>
        <begin position="12"/>
        <end position="25"/>
    </location>
</feature>
<dbReference type="InterPro" id="IPR031121">
    <property type="entry name" value="RIK/BLOM7"/>
</dbReference>
<evidence type="ECO:0000256" key="6">
    <source>
        <dbReference type="SAM" id="MobiDB-lite"/>
    </source>
</evidence>
<dbReference type="InterPro" id="IPR047889">
    <property type="entry name" value="KHDC4_KH-I_second"/>
</dbReference>
<name>A0A1B6KI61_9HEMI</name>
<evidence type="ECO:0000259" key="7">
    <source>
        <dbReference type="SMART" id="SM00322"/>
    </source>
</evidence>
<feature type="region of interest" description="Disordered" evidence="6">
    <location>
        <begin position="1"/>
        <end position="58"/>
    </location>
</feature>
<dbReference type="GO" id="GO:0003723">
    <property type="term" value="F:RNA binding"/>
    <property type="evidence" value="ECO:0007669"/>
    <property type="project" value="UniProtKB-UniRule"/>
</dbReference>
<dbReference type="CDD" id="cd22386">
    <property type="entry name" value="KH-I_KHDC4_rpt2"/>
    <property type="match status" value="1"/>
</dbReference>
<dbReference type="SUPFAM" id="SSF54791">
    <property type="entry name" value="Eukaryotic type KH-domain (KH-domain type I)"/>
    <property type="match status" value="1"/>
</dbReference>
<gene>
    <name evidence="8" type="ORF">g.546</name>
</gene>
<dbReference type="InterPro" id="IPR036612">
    <property type="entry name" value="KH_dom_type_1_sf"/>
</dbReference>
<dbReference type="InterPro" id="IPR055256">
    <property type="entry name" value="KH_1_KHDC4/BBP-like"/>
</dbReference>
<dbReference type="EMBL" id="GEBQ01028837">
    <property type="protein sequence ID" value="JAT11140.1"/>
    <property type="molecule type" value="Transcribed_RNA"/>
</dbReference>
<feature type="domain" description="K Homology" evidence="7">
    <location>
        <begin position="696"/>
        <end position="784"/>
    </location>
</feature>
<feature type="compositionally biased region" description="Polar residues" evidence="6">
    <location>
        <begin position="38"/>
        <end position="56"/>
    </location>
</feature>
<reference evidence="8" key="1">
    <citation type="submission" date="2015-11" db="EMBL/GenBank/DDBJ databases">
        <title>De novo transcriptome assembly of four potential Pierce s Disease insect vectors from Arizona vineyards.</title>
        <authorList>
            <person name="Tassone E.E."/>
        </authorList>
    </citation>
    <scope>NUCLEOTIDE SEQUENCE</scope>
</reference>
<proteinExistence type="inferred from homology"/>
<evidence type="ECO:0000256" key="2">
    <source>
        <dbReference type="ARBA" id="ARBA00017795"/>
    </source>
</evidence>
<evidence type="ECO:0000256" key="4">
    <source>
        <dbReference type="ARBA" id="ARBA00045732"/>
    </source>
</evidence>